<dbReference type="Gramene" id="TVU28251">
    <property type="protein sequence ID" value="TVU28251"/>
    <property type="gene ID" value="EJB05_19761"/>
</dbReference>
<comment type="caution">
    <text evidence="1">The sequence shown here is derived from an EMBL/GenBank/DDBJ whole genome shotgun (WGS) entry which is preliminary data.</text>
</comment>
<name>A0A5J9UY85_9POAL</name>
<protein>
    <submittedName>
        <fullName evidence="1">Uncharacterized protein</fullName>
    </submittedName>
</protein>
<dbReference type="Proteomes" id="UP000324897">
    <property type="component" value="Chromosome 1"/>
</dbReference>
<sequence>MASDGGFGLDLAARWQGSPEAEEMCLLPLGYSTNCLLDRGSFYNRISDLVSPPFGDVQCKLATWCFKQEWLAHACFTMDSNITSELDGHVTDYSFSEMSTSKHSFTDKLPIQSTDPF</sequence>
<proteinExistence type="predicted"/>
<gene>
    <name evidence="1" type="ORF">EJB05_19761</name>
</gene>
<organism evidence="1 2">
    <name type="scientific">Eragrostis curvula</name>
    <name type="common">weeping love grass</name>
    <dbReference type="NCBI Taxonomy" id="38414"/>
    <lineage>
        <taxon>Eukaryota</taxon>
        <taxon>Viridiplantae</taxon>
        <taxon>Streptophyta</taxon>
        <taxon>Embryophyta</taxon>
        <taxon>Tracheophyta</taxon>
        <taxon>Spermatophyta</taxon>
        <taxon>Magnoliopsida</taxon>
        <taxon>Liliopsida</taxon>
        <taxon>Poales</taxon>
        <taxon>Poaceae</taxon>
        <taxon>PACMAD clade</taxon>
        <taxon>Chloridoideae</taxon>
        <taxon>Eragrostideae</taxon>
        <taxon>Eragrostidinae</taxon>
        <taxon>Eragrostis</taxon>
    </lineage>
</organism>
<evidence type="ECO:0000313" key="1">
    <source>
        <dbReference type="EMBL" id="TVU28251.1"/>
    </source>
</evidence>
<reference evidence="1 2" key="1">
    <citation type="journal article" date="2019" name="Sci. Rep.">
        <title>A high-quality genome of Eragrostis curvula grass provides insights into Poaceae evolution and supports new strategies to enhance forage quality.</title>
        <authorList>
            <person name="Carballo J."/>
            <person name="Santos B.A.C.M."/>
            <person name="Zappacosta D."/>
            <person name="Garbus I."/>
            <person name="Selva J.P."/>
            <person name="Gallo C.A."/>
            <person name="Diaz A."/>
            <person name="Albertini E."/>
            <person name="Caccamo M."/>
            <person name="Echenique V."/>
        </authorList>
    </citation>
    <scope>NUCLEOTIDE SEQUENCE [LARGE SCALE GENOMIC DNA]</scope>
    <source>
        <strain evidence="2">cv. Victoria</strain>
        <tissue evidence="1">Leaf</tissue>
    </source>
</reference>
<dbReference type="AlphaFoldDB" id="A0A5J9UY85"/>
<dbReference type="EMBL" id="RWGY01000011">
    <property type="protein sequence ID" value="TVU28251.1"/>
    <property type="molecule type" value="Genomic_DNA"/>
</dbReference>
<keyword evidence="2" id="KW-1185">Reference proteome</keyword>
<accession>A0A5J9UY85</accession>
<evidence type="ECO:0000313" key="2">
    <source>
        <dbReference type="Proteomes" id="UP000324897"/>
    </source>
</evidence>